<dbReference type="RefSeq" id="WP_124709652.1">
    <property type="nucleotide sequence ID" value="NZ_CP033972.1"/>
</dbReference>
<protein>
    <recommendedName>
        <fullName evidence="1">NrtR DNA-binding winged helix domain-containing protein</fullName>
    </recommendedName>
</protein>
<sequence>MARSARKRLADYPHPNVAVDLAVLTVVDRSLRVVILRDEEGRAALPGRFVREGERVEDTVHEVLRQKLDLPADGVEPHLQAVFSKPDRDPRGWTISIAHAVTLPAAQLTTTRGELAAVTADGTLASGERLLYDHDEILSRAIVGLRERYEDRPDPERLLESPFTLSDLRATHEAVLGRRLMRDSFNRRVEPLLEVEIDDDGNPVTRVGGGRPARLFRLPDTTSSFGWRLPSH</sequence>
<dbReference type="SUPFAM" id="SSF55811">
    <property type="entry name" value="Nudix"/>
    <property type="match status" value="1"/>
</dbReference>
<dbReference type="KEGG" id="gom:D7316_03862"/>
<dbReference type="EMBL" id="CP033972">
    <property type="protein sequence ID" value="AZG47254.1"/>
    <property type="molecule type" value="Genomic_DNA"/>
</dbReference>
<evidence type="ECO:0000313" key="3">
    <source>
        <dbReference type="Proteomes" id="UP000271469"/>
    </source>
</evidence>
<name>A0A3G8JQ55_9ACTN</name>
<dbReference type="Pfam" id="PF21906">
    <property type="entry name" value="WHD_NrtR"/>
    <property type="match status" value="1"/>
</dbReference>
<dbReference type="CDD" id="cd18873">
    <property type="entry name" value="NUDIX_NadM_like"/>
    <property type="match status" value="1"/>
</dbReference>
<dbReference type="InterPro" id="IPR054105">
    <property type="entry name" value="WHD_NrtR"/>
</dbReference>
<dbReference type="Proteomes" id="UP000271469">
    <property type="component" value="Chromosome"/>
</dbReference>
<reference evidence="2 3" key="1">
    <citation type="submission" date="2018-11" db="EMBL/GenBank/DDBJ databases">
        <title>Gordonia insulae sp. nov., isolated from an island soil.</title>
        <authorList>
            <person name="Kim Y.S."/>
            <person name="Kim S.B."/>
        </authorList>
    </citation>
    <scope>NUCLEOTIDE SEQUENCE [LARGE SCALE GENOMIC DNA]</scope>
    <source>
        <strain evidence="2 3">MMS17-SY073</strain>
    </source>
</reference>
<dbReference type="OrthoDB" id="9786141at2"/>
<dbReference type="InterPro" id="IPR015797">
    <property type="entry name" value="NUDIX_hydrolase-like_dom_sf"/>
</dbReference>
<gene>
    <name evidence="2" type="ORF">D7316_03862</name>
</gene>
<dbReference type="Gene3D" id="1.10.10.10">
    <property type="entry name" value="Winged helix-like DNA-binding domain superfamily/Winged helix DNA-binding domain"/>
    <property type="match status" value="1"/>
</dbReference>
<dbReference type="SUPFAM" id="SSF46785">
    <property type="entry name" value="Winged helix' DNA-binding domain"/>
    <property type="match status" value="1"/>
</dbReference>
<keyword evidence="3" id="KW-1185">Reference proteome</keyword>
<evidence type="ECO:0000313" key="2">
    <source>
        <dbReference type="EMBL" id="AZG47254.1"/>
    </source>
</evidence>
<dbReference type="Gene3D" id="3.90.79.10">
    <property type="entry name" value="Nucleoside Triphosphate Pyrophosphohydrolase"/>
    <property type="match status" value="1"/>
</dbReference>
<dbReference type="InterPro" id="IPR036390">
    <property type="entry name" value="WH_DNA-bd_sf"/>
</dbReference>
<feature type="domain" description="NrtR DNA-binding winged helix" evidence="1">
    <location>
        <begin position="158"/>
        <end position="218"/>
    </location>
</feature>
<dbReference type="InterPro" id="IPR036388">
    <property type="entry name" value="WH-like_DNA-bd_sf"/>
</dbReference>
<accession>A0A3G8JQ55</accession>
<dbReference type="AlphaFoldDB" id="A0A3G8JQ55"/>
<organism evidence="2 3">
    <name type="scientific">Gordonia insulae</name>
    <dbReference type="NCBI Taxonomy" id="2420509"/>
    <lineage>
        <taxon>Bacteria</taxon>
        <taxon>Bacillati</taxon>
        <taxon>Actinomycetota</taxon>
        <taxon>Actinomycetes</taxon>
        <taxon>Mycobacteriales</taxon>
        <taxon>Gordoniaceae</taxon>
        <taxon>Gordonia</taxon>
    </lineage>
</organism>
<evidence type="ECO:0000259" key="1">
    <source>
        <dbReference type="Pfam" id="PF21906"/>
    </source>
</evidence>
<proteinExistence type="predicted"/>